<evidence type="ECO:0000256" key="5">
    <source>
        <dbReference type="ARBA" id="ARBA00023136"/>
    </source>
</evidence>
<dbReference type="Gene3D" id="3.40.50.300">
    <property type="entry name" value="P-loop containing nucleotide triphosphate hydrolases"/>
    <property type="match status" value="1"/>
</dbReference>
<protein>
    <submittedName>
        <fullName evidence="8">Ras-related protein rab-11c</fullName>
    </submittedName>
</protein>
<dbReference type="SMART" id="SM00174">
    <property type="entry name" value="RHO"/>
    <property type="match status" value="1"/>
</dbReference>
<dbReference type="PROSITE" id="PS51420">
    <property type="entry name" value="RHO"/>
    <property type="match status" value="1"/>
</dbReference>
<accession>A0A9Q0LTR7</accession>
<evidence type="ECO:0000256" key="7">
    <source>
        <dbReference type="ARBA" id="ARBA00023289"/>
    </source>
</evidence>
<dbReference type="GO" id="GO:0016020">
    <property type="term" value="C:membrane"/>
    <property type="evidence" value="ECO:0007669"/>
    <property type="project" value="UniProtKB-SubCell"/>
</dbReference>
<keyword evidence="6" id="KW-0449">Lipoprotein</keyword>
<evidence type="ECO:0000256" key="3">
    <source>
        <dbReference type="ARBA" id="ARBA00022741"/>
    </source>
</evidence>
<dbReference type="InterPro" id="IPR027417">
    <property type="entry name" value="P-loop_NTPase"/>
</dbReference>
<dbReference type="GO" id="GO:0003924">
    <property type="term" value="F:GTPase activity"/>
    <property type="evidence" value="ECO:0007669"/>
    <property type="project" value="InterPro"/>
</dbReference>
<keyword evidence="7" id="KW-0636">Prenylation</keyword>
<dbReference type="PANTHER" id="PTHR47979">
    <property type="entry name" value="DRAB11-RELATED"/>
    <property type="match status" value="1"/>
</dbReference>
<dbReference type="FunFam" id="3.40.50.300:FF:000274">
    <property type="entry name" value="ras-related protein RABA5a"/>
    <property type="match status" value="1"/>
</dbReference>
<dbReference type="NCBIfam" id="TIGR00231">
    <property type="entry name" value="small_GTP"/>
    <property type="match status" value="1"/>
</dbReference>
<gene>
    <name evidence="8" type="ORF">M0811_05450</name>
</gene>
<evidence type="ECO:0000256" key="4">
    <source>
        <dbReference type="ARBA" id="ARBA00023134"/>
    </source>
</evidence>
<keyword evidence="5" id="KW-0472">Membrane</keyword>
<dbReference type="EMBL" id="JAPDFW010000056">
    <property type="protein sequence ID" value="KAJ5077760.1"/>
    <property type="molecule type" value="Genomic_DNA"/>
</dbReference>
<dbReference type="OrthoDB" id="9989112at2759"/>
<evidence type="ECO:0000313" key="8">
    <source>
        <dbReference type="EMBL" id="KAJ5077760.1"/>
    </source>
</evidence>
<dbReference type="PROSITE" id="PS51421">
    <property type="entry name" value="RAS"/>
    <property type="match status" value="1"/>
</dbReference>
<organism evidence="8 9">
    <name type="scientific">Anaeramoeba ignava</name>
    <name type="common">Anaerobic marine amoeba</name>
    <dbReference type="NCBI Taxonomy" id="1746090"/>
    <lineage>
        <taxon>Eukaryota</taxon>
        <taxon>Metamonada</taxon>
        <taxon>Anaeramoebidae</taxon>
        <taxon>Anaeramoeba</taxon>
    </lineage>
</organism>
<keyword evidence="4" id="KW-0342">GTP-binding</keyword>
<dbReference type="Pfam" id="PF00071">
    <property type="entry name" value="Ras"/>
    <property type="match status" value="1"/>
</dbReference>
<dbReference type="PROSITE" id="PS51419">
    <property type="entry name" value="RAB"/>
    <property type="match status" value="1"/>
</dbReference>
<dbReference type="SMART" id="SM00176">
    <property type="entry name" value="RAN"/>
    <property type="match status" value="1"/>
</dbReference>
<dbReference type="SMART" id="SM00173">
    <property type="entry name" value="RAS"/>
    <property type="match status" value="1"/>
</dbReference>
<dbReference type="PRINTS" id="PR00449">
    <property type="entry name" value="RASTRNSFRMNG"/>
</dbReference>
<reference evidence="8" key="1">
    <citation type="submission" date="2022-10" db="EMBL/GenBank/DDBJ databases">
        <title>Novel sulphate-reducing endosymbionts in the free-living metamonad Anaeramoeba.</title>
        <authorList>
            <person name="Jerlstrom-Hultqvist J."/>
            <person name="Cepicka I."/>
            <person name="Gallot-Lavallee L."/>
            <person name="Salas-Leiva D."/>
            <person name="Curtis B.A."/>
            <person name="Zahonova K."/>
            <person name="Pipaliya S."/>
            <person name="Dacks J."/>
            <person name="Roger A.J."/>
        </authorList>
    </citation>
    <scope>NUCLEOTIDE SEQUENCE</scope>
    <source>
        <strain evidence="8">BMAN</strain>
    </source>
</reference>
<dbReference type="SUPFAM" id="SSF52540">
    <property type="entry name" value="P-loop containing nucleoside triphosphate hydrolases"/>
    <property type="match status" value="1"/>
</dbReference>
<dbReference type="OMA" id="KPKFLMS"/>
<dbReference type="InterPro" id="IPR050209">
    <property type="entry name" value="Rab_GTPases_membrane_traffic"/>
</dbReference>
<dbReference type="InterPro" id="IPR001806">
    <property type="entry name" value="Small_GTPase"/>
</dbReference>
<proteinExistence type="inferred from homology"/>
<comment type="caution">
    <text evidence="8">The sequence shown here is derived from an EMBL/GenBank/DDBJ whole genome shotgun (WGS) entry which is preliminary data.</text>
</comment>
<evidence type="ECO:0000256" key="2">
    <source>
        <dbReference type="ARBA" id="ARBA00006270"/>
    </source>
</evidence>
<dbReference type="AlphaFoldDB" id="A0A9Q0LTR7"/>
<dbReference type="SMART" id="SM00177">
    <property type="entry name" value="ARF"/>
    <property type="match status" value="1"/>
</dbReference>
<dbReference type="InterPro" id="IPR005225">
    <property type="entry name" value="Small_GTP-bd"/>
</dbReference>
<comment type="similarity">
    <text evidence="2">Belongs to the small GTPase superfamily. Rab family.</text>
</comment>
<evidence type="ECO:0000256" key="6">
    <source>
        <dbReference type="ARBA" id="ARBA00023288"/>
    </source>
</evidence>
<evidence type="ECO:0000313" key="9">
    <source>
        <dbReference type="Proteomes" id="UP001149090"/>
    </source>
</evidence>
<keyword evidence="3" id="KW-0547">Nucleotide-binding</keyword>
<dbReference type="PROSITE" id="PS51417">
    <property type="entry name" value="ARF"/>
    <property type="match status" value="1"/>
</dbReference>
<comment type="subcellular location">
    <subcellularLocation>
        <location evidence="1">Membrane</location>
        <topology evidence="1">Lipid-anchor</topology>
    </subcellularLocation>
</comment>
<name>A0A9Q0LTR7_ANAIG</name>
<evidence type="ECO:0000256" key="1">
    <source>
        <dbReference type="ARBA" id="ARBA00004635"/>
    </source>
</evidence>
<dbReference type="SMART" id="SM00175">
    <property type="entry name" value="RAB"/>
    <property type="match status" value="1"/>
</dbReference>
<sequence length="211" mass="24366">MNRKQNNKRRNGINQEEPTHVVKIVLIGDSSVGKTNLLTRFCENEFTSDSMPTIGVEFGSKIVEINEQIIKAQIWDTAGQERFRSVTQVYYRSSIGAFIVYDITNSESFERLDDWVREFKEQSELNAIPMIIGNKCDLEKEREISKEMGENFAKENGLSFIETSAKDGTNVEYAFRTLIEEIYNVLAKKKYEDDPLKIINPHYQKQKKGCC</sequence>
<dbReference type="GO" id="GO:0005525">
    <property type="term" value="F:GTP binding"/>
    <property type="evidence" value="ECO:0007669"/>
    <property type="project" value="UniProtKB-KW"/>
</dbReference>
<keyword evidence="9" id="KW-1185">Reference proteome</keyword>
<dbReference type="Proteomes" id="UP001149090">
    <property type="component" value="Unassembled WGS sequence"/>
</dbReference>